<dbReference type="Proteomes" id="UP000887575">
    <property type="component" value="Unassembled WGS sequence"/>
</dbReference>
<evidence type="ECO:0000313" key="8">
    <source>
        <dbReference type="Proteomes" id="UP000887575"/>
    </source>
</evidence>
<dbReference type="PROSITE" id="PS50166">
    <property type="entry name" value="IMPORTIN_B_NT"/>
    <property type="match status" value="1"/>
</dbReference>
<keyword evidence="8" id="KW-1185">Reference proteome</keyword>
<keyword evidence="6" id="KW-0653">Protein transport</keyword>
<protein>
    <submittedName>
        <fullName evidence="9">Importin N-terminal domain-containing protein</fullName>
    </submittedName>
</protein>
<dbReference type="AlphaFoldDB" id="A0AAF3EFM6"/>
<comment type="similarity">
    <text evidence="2">Belongs to the importin beta family. Importin beta-1 subfamily.</text>
</comment>
<dbReference type="InterPro" id="IPR040122">
    <property type="entry name" value="Importin_beta"/>
</dbReference>
<dbReference type="Pfam" id="PF13513">
    <property type="entry name" value="HEAT_EZ"/>
    <property type="match status" value="1"/>
</dbReference>
<evidence type="ECO:0000256" key="3">
    <source>
        <dbReference type="ARBA" id="ARBA00022448"/>
    </source>
</evidence>
<dbReference type="SUPFAM" id="SSF48371">
    <property type="entry name" value="ARM repeat"/>
    <property type="match status" value="1"/>
</dbReference>
<evidence type="ECO:0000313" key="9">
    <source>
        <dbReference type="WBParaSite" id="MBELARI_LOCUS12791"/>
    </source>
</evidence>
<dbReference type="PANTHER" id="PTHR10527">
    <property type="entry name" value="IMPORTIN BETA"/>
    <property type="match status" value="1"/>
</dbReference>
<dbReference type="InterPro" id="IPR011989">
    <property type="entry name" value="ARM-like"/>
</dbReference>
<evidence type="ECO:0000256" key="1">
    <source>
        <dbReference type="ARBA" id="ARBA00004496"/>
    </source>
</evidence>
<dbReference type="Pfam" id="PF25574">
    <property type="entry name" value="TPR_IMB1"/>
    <property type="match status" value="1"/>
</dbReference>
<name>A0AAF3EFM6_9BILA</name>
<reference evidence="9" key="1">
    <citation type="submission" date="2024-02" db="UniProtKB">
        <authorList>
            <consortium name="WormBaseParasite"/>
        </authorList>
    </citation>
    <scope>IDENTIFICATION</scope>
</reference>
<dbReference type="InterPro" id="IPR058584">
    <property type="entry name" value="IMB1_TNPO1-like_TPR"/>
</dbReference>
<dbReference type="InterPro" id="IPR016024">
    <property type="entry name" value="ARM-type_fold"/>
</dbReference>
<keyword evidence="3" id="KW-0813">Transport</keyword>
<accession>A0AAF3EFM6</accession>
<dbReference type="SMART" id="SM00913">
    <property type="entry name" value="IBN_N"/>
    <property type="match status" value="1"/>
</dbReference>
<dbReference type="InterPro" id="IPR001494">
    <property type="entry name" value="Importin-beta_N"/>
</dbReference>
<dbReference type="GO" id="GO:0006606">
    <property type="term" value="P:protein import into nucleus"/>
    <property type="evidence" value="ECO:0007669"/>
    <property type="project" value="InterPro"/>
</dbReference>
<dbReference type="WBParaSite" id="MBELARI_LOCUS12791">
    <property type="protein sequence ID" value="MBELARI_LOCUS12791"/>
    <property type="gene ID" value="MBELARI_LOCUS12791"/>
</dbReference>
<dbReference type="Gene3D" id="1.25.10.10">
    <property type="entry name" value="Leucine-rich Repeat Variant"/>
    <property type="match status" value="1"/>
</dbReference>
<keyword evidence="4" id="KW-0963">Cytoplasm</keyword>
<evidence type="ECO:0000256" key="2">
    <source>
        <dbReference type="ARBA" id="ARBA00010907"/>
    </source>
</evidence>
<keyword evidence="5" id="KW-0677">Repeat</keyword>
<proteinExistence type="inferred from homology"/>
<evidence type="ECO:0000256" key="5">
    <source>
        <dbReference type="ARBA" id="ARBA00022737"/>
    </source>
</evidence>
<dbReference type="FunFam" id="1.25.10.10:FF:000027">
    <property type="entry name" value="Importin subunit beta-1"/>
    <property type="match status" value="1"/>
</dbReference>
<dbReference type="GO" id="GO:0005737">
    <property type="term" value="C:cytoplasm"/>
    <property type="evidence" value="ECO:0007669"/>
    <property type="project" value="UniProtKB-SubCell"/>
</dbReference>
<evidence type="ECO:0000259" key="7">
    <source>
        <dbReference type="PROSITE" id="PS50166"/>
    </source>
</evidence>
<evidence type="ECO:0000256" key="6">
    <source>
        <dbReference type="ARBA" id="ARBA00022927"/>
    </source>
</evidence>
<organism evidence="8 9">
    <name type="scientific">Mesorhabditis belari</name>
    <dbReference type="NCBI Taxonomy" id="2138241"/>
    <lineage>
        <taxon>Eukaryota</taxon>
        <taxon>Metazoa</taxon>
        <taxon>Ecdysozoa</taxon>
        <taxon>Nematoda</taxon>
        <taxon>Chromadorea</taxon>
        <taxon>Rhabditida</taxon>
        <taxon>Rhabditina</taxon>
        <taxon>Rhabditomorpha</taxon>
        <taxon>Rhabditoidea</taxon>
        <taxon>Rhabditidae</taxon>
        <taxon>Mesorhabditinae</taxon>
        <taxon>Mesorhabditis</taxon>
    </lineage>
</organism>
<evidence type="ECO:0000256" key="4">
    <source>
        <dbReference type="ARBA" id="ARBA00022490"/>
    </source>
</evidence>
<comment type="subcellular location">
    <subcellularLocation>
        <location evidence="1">Cytoplasm</location>
    </subcellularLocation>
</comment>
<dbReference type="Pfam" id="PF03810">
    <property type="entry name" value="IBN_N"/>
    <property type="match status" value="1"/>
</dbReference>
<sequence>MSNSLIEILQRTVSQNPQDQKQALDFLQSAAVQNFPDFVKELSIVLQLTNVDQFVRQAAGLQLKNVLYSKEDVIRDQYLKRWLQLPAEHRDTVKKNSVLTLGTERSRPSTAAQCVAAIACAELPVGMWNDVIQFLMQAVTDPNSSEEKKEACLETLGYICHDINPQVLESQSNEILTAIVAGMHSGQTNNHVKLAATNALLNSLEFTRRNFENQNECNQIMQVVCETTQSGDDQVKVASLQCLVRIMSLYYQRMEAYMKDALFPITVDAMRNQKSEVALQGIEFWSSVCEEEIALQAEAEEAQENNQVPQQISRHYAKGACKYLSPILLEKLAQQNEDDDEDEWTPSKAGGVCVMLLAQCVGDTIIECVLPCLQHFSSPNWKHKEAAIMAFGSILDGPDPAKLNELVSQAISPLIQTLSDANVKVRDTAAWTIGRVCEACGEVVARPEVLQVLLPVMYGALGQEPRVAANICWALVALTKSAYEDAAAKHGTGAGGQPETYLLSGCFQEMVTALIRTSERPDSNQSNLRLAAYETLMELVKNSPIDCYPFVQQTTGTLLQKLDQLLIMEQQATDQNQRAQVIDLQALLCATLQSVLRKMRPEDANRMSEPILRGLIQIMERSHGRAGNVMEEALMALGTLIESLGLQFVQYLQPIKPYILQGLRHFEDNAVCASAVGVVTDLCRSLEGQVLPILDDIMELLVACIRDPRPSREVKVAVLSVFGDVALAIGLAFQRYMQPVMELLHQACSSAVITNADDIDQVDYVHSLRENSVLAYAGILQAVKSAADAGASAEVDNAKVFVMQHLPYMANLIHLSAENQPVQSPDSVIAAAAGLIGDMAGLYGAAVAQVLDINKVNALISRGRRSRAAKTKTVSNWAAKELRKCNFASA</sequence>
<dbReference type="GO" id="GO:0031267">
    <property type="term" value="F:small GTPase binding"/>
    <property type="evidence" value="ECO:0007669"/>
    <property type="project" value="InterPro"/>
</dbReference>
<feature type="domain" description="Importin N-terminal" evidence="7">
    <location>
        <begin position="23"/>
        <end position="103"/>
    </location>
</feature>